<evidence type="ECO:0000256" key="10">
    <source>
        <dbReference type="SAM" id="Phobius"/>
    </source>
</evidence>
<keyword evidence="5" id="KW-0227">DNA damage</keyword>
<keyword evidence="7" id="KW-0460">Magnesium</keyword>
<protein>
    <submittedName>
        <fullName evidence="12">Endonuclease</fullName>
    </submittedName>
</protein>
<evidence type="ECO:0000256" key="8">
    <source>
        <dbReference type="ARBA" id="ARBA00023204"/>
    </source>
</evidence>
<dbReference type="PANTHER" id="PTHR15822:SF4">
    <property type="entry name" value="TYROSYL-DNA PHOSPHODIESTERASE 2"/>
    <property type="match status" value="1"/>
</dbReference>
<dbReference type="GO" id="GO:0046872">
    <property type="term" value="F:metal ion binding"/>
    <property type="evidence" value="ECO:0007669"/>
    <property type="project" value="UniProtKB-KW"/>
</dbReference>
<dbReference type="EMBL" id="QGNA01000005">
    <property type="protein sequence ID" value="PWS35044.1"/>
    <property type="molecule type" value="Genomic_DNA"/>
</dbReference>
<dbReference type="Proteomes" id="UP000245765">
    <property type="component" value="Unassembled WGS sequence"/>
</dbReference>
<dbReference type="SUPFAM" id="SSF56219">
    <property type="entry name" value="DNase I-like"/>
    <property type="match status" value="1"/>
</dbReference>
<comment type="caution">
    <text evidence="12">The sequence shown here is derived from an EMBL/GenBank/DDBJ whole genome shotgun (WGS) entry which is preliminary data.</text>
</comment>
<feature type="transmembrane region" description="Helical" evidence="10">
    <location>
        <begin position="51"/>
        <end position="69"/>
    </location>
</feature>
<gene>
    <name evidence="12" type="ORF">DFH01_22225</name>
</gene>
<comment type="cofactor">
    <cofactor evidence="2">
        <name>Mg(2+)</name>
        <dbReference type="ChEBI" id="CHEBI:18420"/>
    </cofactor>
</comment>
<evidence type="ECO:0000256" key="4">
    <source>
        <dbReference type="ARBA" id="ARBA00022723"/>
    </source>
</evidence>
<dbReference type="GO" id="GO:0004519">
    <property type="term" value="F:endonuclease activity"/>
    <property type="evidence" value="ECO:0007669"/>
    <property type="project" value="UniProtKB-KW"/>
</dbReference>
<evidence type="ECO:0000256" key="9">
    <source>
        <dbReference type="SAM" id="MobiDB-lite"/>
    </source>
</evidence>
<evidence type="ECO:0000313" key="12">
    <source>
        <dbReference type="EMBL" id="PWS35044.1"/>
    </source>
</evidence>
<feature type="region of interest" description="Disordered" evidence="9">
    <location>
        <begin position="346"/>
        <end position="382"/>
    </location>
</feature>
<feature type="transmembrane region" description="Helical" evidence="10">
    <location>
        <begin position="13"/>
        <end position="31"/>
    </location>
</feature>
<keyword evidence="8" id="KW-0234">DNA repair</keyword>
<dbReference type="InterPro" id="IPR036691">
    <property type="entry name" value="Endo/exonu/phosph_ase_sf"/>
</dbReference>
<proteinExistence type="predicted"/>
<keyword evidence="13" id="KW-1185">Reference proteome</keyword>
<reference evidence="13" key="1">
    <citation type="submission" date="2018-05" db="EMBL/GenBank/DDBJ databases">
        <authorList>
            <person name="Du Z."/>
            <person name="Wang X."/>
        </authorList>
    </citation>
    <scope>NUCLEOTIDE SEQUENCE [LARGE SCALE GENOMIC DNA]</scope>
    <source>
        <strain evidence="13">CQN31</strain>
    </source>
</reference>
<evidence type="ECO:0000259" key="11">
    <source>
        <dbReference type="Pfam" id="PF03372"/>
    </source>
</evidence>
<name>A0A317F7L5_9PROT</name>
<evidence type="ECO:0000256" key="5">
    <source>
        <dbReference type="ARBA" id="ARBA00022763"/>
    </source>
</evidence>
<keyword evidence="10" id="KW-1133">Transmembrane helix</keyword>
<dbReference type="AlphaFoldDB" id="A0A317F7L5"/>
<dbReference type="Pfam" id="PF03372">
    <property type="entry name" value="Exo_endo_phos"/>
    <property type="match status" value="1"/>
</dbReference>
<keyword evidence="6" id="KW-0378">Hydrolase</keyword>
<evidence type="ECO:0000256" key="3">
    <source>
        <dbReference type="ARBA" id="ARBA00022722"/>
    </source>
</evidence>
<dbReference type="GO" id="GO:0006281">
    <property type="term" value="P:DNA repair"/>
    <property type="evidence" value="ECO:0007669"/>
    <property type="project" value="UniProtKB-KW"/>
</dbReference>
<evidence type="ECO:0000256" key="7">
    <source>
        <dbReference type="ARBA" id="ARBA00022842"/>
    </source>
</evidence>
<dbReference type="PANTHER" id="PTHR15822">
    <property type="entry name" value="TRAF AND TNF RECEPTOR-ASSOCIATED PROTEIN"/>
    <property type="match status" value="1"/>
</dbReference>
<evidence type="ECO:0000256" key="6">
    <source>
        <dbReference type="ARBA" id="ARBA00022801"/>
    </source>
</evidence>
<dbReference type="InterPro" id="IPR051547">
    <property type="entry name" value="TDP2-like"/>
</dbReference>
<keyword evidence="4" id="KW-0479">Metal-binding</keyword>
<dbReference type="OrthoDB" id="9796594at2"/>
<dbReference type="InterPro" id="IPR005135">
    <property type="entry name" value="Endo/exonuclease/phosphatase"/>
</dbReference>
<feature type="domain" description="Endonuclease/exonuclease/phosphatase" evidence="11">
    <location>
        <begin position="120"/>
        <end position="323"/>
    </location>
</feature>
<feature type="transmembrane region" description="Helical" evidence="10">
    <location>
        <begin position="75"/>
        <end position="94"/>
    </location>
</feature>
<keyword evidence="10" id="KW-0812">Transmembrane</keyword>
<keyword evidence="10" id="KW-0472">Membrane</keyword>
<evidence type="ECO:0000256" key="2">
    <source>
        <dbReference type="ARBA" id="ARBA00001946"/>
    </source>
</evidence>
<evidence type="ECO:0000256" key="1">
    <source>
        <dbReference type="ARBA" id="ARBA00001936"/>
    </source>
</evidence>
<dbReference type="RefSeq" id="WP_109872687.1">
    <property type="nucleotide sequence ID" value="NZ_QGNA01000005.1"/>
</dbReference>
<keyword evidence="12" id="KW-0255">Endonuclease</keyword>
<feature type="compositionally biased region" description="Low complexity" evidence="9">
    <location>
        <begin position="353"/>
        <end position="366"/>
    </location>
</feature>
<dbReference type="Gene3D" id="3.60.10.10">
    <property type="entry name" value="Endonuclease/exonuclease/phosphatase"/>
    <property type="match status" value="1"/>
</dbReference>
<evidence type="ECO:0000313" key="13">
    <source>
        <dbReference type="Proteomes" id="UP000245765"/>
    </source>
</evidence>
<accession>A0A317F7L5</accession>
<dbReference type="GO" id="GO:0016787">
    <property type="term" value="F:hydrolase activity"/>
    <property type="evidence" value="ECO:0007669"/>
    <property type="project" value="UniProtKB-KW"/>
</dbReference>
<comment type="cofactor">
    <cofactor evidence="1">
        <name>Mn(2+)</name>
        <dbReference type="ChEBI" id="CHEBI:29035"/>
    </cofactor>
</comment>
<sequence>MGGSGLARRANQWLRYALFAAALAGGVVTLLPEFQSNAWWIRLLDFPRVQILAVLLALLVLLLALPGRFAPGNLLAALVTLVSLAWQAVVLFPYSPLSSPRMIAAAPSCPDERRLSVVAVNVQMTNENAERLFAILRRADPDLILLQETDAWWDVRLRALHDQWPHAAQQVTQNYFGMHILSRHPLRDPQVRHLTGSRNPSIFTGIALPSGDVVRFLGVHPRPPLPGQSSAERDGQLLAAALAARESKAPVVMAGDFNAVPWDEVMHRTERIGGLQAPRLGRGWLPTYRTGSTIMRWPLDHVLAGPRFTLAALETLPDFGSDHYPILAGFCLVPEAAATQQARPLRPGDLDAARAAVAAARNEAAPSPEPPEGNQVPERNPG</sequence>
<organism evidence="12 13">
    <name type="scientific">Falsiroseomonas bella</name>
    <dbReference type="NCBI Taxonomy" id="2184016"/>
    <lineage>
        <taxon>Bacteria</taxon>
        <taxon>Pseudomonadati</taxon>
        <taxon>Pseudomonadota</taxon>
        <taxon>Alphaproteobacteria</taxon>
        <taxon>Acetobacterales</taxon>
        <taxon>Roseomonadaceae</taxon>
        <taxon>Falsiroseomonas</taxon>
    </lineage>
</organism>
<keyword evidence="3" id="KW-0540">Nuclease</keyword>